<evidence type="ECO:0000313" key="1">
    <source>
        <dbReference type="EMBL" id="GAA4307695.1"/>
    </source>
</evidence>
<reference evidence="2" key="1">
    <citation type="journal article" date="2019" name="Int. J. Syst. Evol. Microbiol.">
        <title>The Global Catalogue of Microorganisms (GCM) 10K type strain sequencing project: providing services to taxonomists for standard genome sequencing and annotation.</title>
        <authorList>
            <consortium name="The Broad Institute Genomics Platform"/>
            <consortium name="The Broad Institute Genome Sequencing Center for Infectious Disease"/>
            <person name="Wu L."/>
            <person name="Ma J."/>
        </authorList>
    </citation>
    <scope>NUCLEOTIDE SEQUENCE [LARGE SCALE GENOMIC DNA]</scope>
    <source>
        <strain evidence="2">JCM 17705</strain>
    </source>
</reference>
<sequence length="299" mass="32957">MGITPYDNQSSISLIHRYRSFNGYLGQKHAFFPAGASFFPAGANRNGVITNHAGNPSDYEVYRATEIRARYFAARRLEINAIVPYVSNTEKYNGNTSTLAGLGDINIYAGYHLLRKLDRKVINQRLIVGLGIKLPTGKYNAENFEGIKYNTLSQTGTGSTDGFVYFNYMAGYKKAGVSLSGTYKVNGENADRVSIANSTTGYLNLFYNVGITNTVKMVPSAQLAYEYSGGEKYRGVRTGEHVMNNLMSGVGVDVFVKNITFNLAVQTKAWAAADDHPQPSGRVVIGVTYNFNQLYYLLN</sequence>
<organism evidence="1 2">
    <name type="scientific">Mucilaginibacter gynuensis</name>
    <dbReference type="NCBI Taxonomy" id="1302236"/>
    <lineage>
        <taxon>Bacteria</taxon>
        <taxon>Pseudomonadati</taxon>
        <taxon>Bacteroidota</taxon>
        <taxon>Sphingobacteriia</taxon>
        <taxon>Sphingobacteriales</taxon>
        <taxon>Sphingobacteriaceae</taxon>
        <taxon>Mucilaginibacter</taxon>
    </lineage>
</organism>
<dbReference type="RefSeq" id="WP_345209040.1">
    <property type="nucleotide sequence ID" value="NZ_BAABFT010000001.1"/>
</dbReference>
<evidence type="ECO:0008006" key="3">
    <source>
        <dbReference type="Google" id="ProtNLM"/>
    </source>
</evidence>
<proteinExistence type="predicted"/>
<name>A0ABP8FNH4_9SPHI</name>
<protein>
    <recommendedName>
        <fullName evidence="3">Outer membrane beta-barrel porin/alpha-amylase</fullName>
    </recommendedName>
</protein>
<keyword evidence="2" id="KW-1185">Reference proteome</keyword>
<accession>A0ABP8FNH4</accession>
<comment type="caution">
    <text evidence="1">The sequence shown here is derived from an EMBL/GenBank/DDBJ whole genome shotgun (WGS) entry which is preliminary data.</text>
</comment>
<gene>
    <name evidence="1" type="ORF">GCM10023149_01310</name>
</gene>
<evidence type="ECO:0000313" key="2">
    <source>
        <dbReference type="Proteomes" id="UP001500582"/>
    </source>
</evidence>
<dbReference type="EMBL" id="BAABFT010000001">
    <property type="protein sequence ID" value="GAA4307695.1"/>
    <property type="molecule type" value="Genomic_DNA"/>
</dbReference>
<dbReference type="Proteomes" id="UP001500582">
    <property type="component" value="Unassembled WGS sequence"/>
</dbReference>